<accession>A0ABU1AWK7</accession>
<keyword evidence="4" id="KW-1185">Reference proteome</keyword>
<keyword evidence="3" id="KW-0808">Transferase</keyword>
<dbReference type="SUPFAM" id="SSF53756">
    <property type="entry name" value="UDP-Glycosyltransferase/glycogen phosphorylase"/>
    <property type="match status" value="1"/>
</dbReference>
<organism evidence="3 4">
    <name type="scientific">Thalassobacterium maritimum</name>
    <dbReference type="NCBI Taxonomy" id="3041265"/>
    <lineage>
        <taxon>Bacteria</taxon>
        <taxon>Pseudomonadati</taxon>
        <taxon>Verrucomicrobiota</taxon>
        <taxon>Opitutia</taxon>
        <taxon>Puniceicoccales</taxon>
        <taxon>Coraliomargaritaceae</taxon>
        <taxon>Thalassobacterium</taxon>
    </lineage>
</organism>
<evidence type="ECO:0000313" key="4">
    <source>
        <dbReference type="Proteomes" id="UP001225316"/>
    </source>
</evidence>
<dbReference type="Gene3D" id="3.40.50.2000">
    <property type="entry name" value="Glycogen Phosphorylase B"/>
    <property type="match status" value="2"/>
</dbReference>
<comment type="caution">
    <text evidence="3">The sequence shown here is derived from an EMBL/GenBank/DDBJ whole genome shotgun (WGS) entry which is preliminary data.</text>
</comment>
<dbReference type="RefSeq" id="WP_308951156.1">
    <property type="nucleotide sequence ID" value="NZ_JARXHW010000033.1"/>
</dbReference>
<dbReference type="PANTHER" id="PTHR12526">
    <property type="entry name" value="GLYCOSYLTRANSFERASE"/>
    <property type="match status" value="1"/>
</dbReference>
<dbReference type="CDD" id="cd03801">
    <property type="entry name" value="GT4_PimA-like"/>
    <property type="match status" value="1"/>
</dbReference>
<evidence type="ECO:0000259" key="2">
    <source>
        <dbReference type="Pfam" id="PF13439"/>
    </source>
</evidence>
<sequence>MERIAIASTGLGHVSRGIETWALDTAQALYHRGVNVTLFGAFGQKLPLECEGVPCLSVDCLRRGDETNSAWLKRLPRFIWRLGITGSYGLEQFSFWWRLWPLLRAGKYTILHVQDPMLAMWCHRFRKLGLVKTKEILAHGTEESAEFLKPFEYLQHLAPWHLEETVKRLGLSEKPRGWCALPNFVDVDTFCPVAANTGRLQQREDLRAQLGIPSDSPVFLCVAAVKVFHKRIDFLIKEFADYAANEATAHLIIAGARDRETDALLELSESIGQGRIHILLNQDRADMPVLLNTADCFVLASLFEMMPIAILEALSAGLPVIANTHPVLEWMVGPGGRCVEIEQAGSLSAALASIDTEWMRAKGALARAHALSLYSTDAVIESYLNYYREVVDV</sequence>
<evidence type="ECO:0000313" key="3">
    <source>
        <dbReference type="EMBL" id="MDQ8208538.1"/>
    </source>
</evidence>
<gene>
    <name evidence="3" type="ORF">QEH52_13520</name>
</gene>
<evidence type="ECO:0000259" key="1">
    <source>
        <dbReference type="Pfam" id="PF00534"/>
    </source>
</evidence>
<dbReference type="InterPro" id="IPR001296">
    <property type="entry name" value="Glyco_trans_1"/>
</dbReference>
<name>A0ABU1AWK7_9BACT</name>
<keyword evidence="3" id="KW-0328">Glycosyltransferase</keyword>
<protein>
    <submittedName>
        <fullName evidence="3">Glycosyltransferase family 4 protein</fullName>
        <ecNumber evidence="3">2.4.-.-</ecNumber>
    </submittedName>
</protein>
<dbReference type="EC" id="2.4.-.-" evidence="3"/>
<dbReference type="Pfam" id="PF00534">
    <property type="entry name" value="Glycos_transf_1"/>
    <property type="match status" value="1"/>
</dbReference>
<feature type="domain" description="Glycosyl transferase family 1" evidence="1">
    <location>
        <begin position="203"/>
        <end position="354"/>
    </location>
</feature>
<dbReference type="Pfam" id="PF13439">
    <property type="entry name" value="Glyco_transf_4"/>
    <property type="match status" value="1"/>
</dbReference>
<feature type="domain" description="Glycosyltransferase subfamily 4-like N-terminal" evidence="2">
    <location>
        <begin position="17"/>
        <end position="143"/>
    </location>
</feature>
<proteinExistence type="predicted"/>
<dbReference type="GO" id="GO:0016757">
    <property type="term" value="F:glycosyltransferase activity"/>
    <property type="evidence" value="ECO:0007669"/>
    <property type="project" value="UniProtKB-KW"/>
</dbReference>
<dbReference type="InterPro" id="IPR028098">
    <property type="entry name" value="Glyco_trans_4-like_N"/>
</dbReference>
<reference evidence="3 4" key="1">
    <citation type="submission" date="2023-04" db="EMBL/GenBank/DDBJ databases">
        <title>A novel bacteria isolated from coastal sediment.</title>
        <authorList>
            <person name="Liu X.-J."/>
            <person name="Du Z.-J."/>
        </authorList>
    </citation>
    <scope>NUCLEOTIDE SEQUENCE [LARGE SCALE GENOMIC DNA]</scope>
    <source>
        <strain evidence="3 4">SDUM461003</strain>
    </source>
</reference>
<dbReference type="EMBL" id="JARXHW010000033">
    <property type="protein sequence ID" value="MDQ8208538.1"/>
    <property type="molecule type" value="Genomic_DNA"/>
</dbReference>
<dbReference type="Proteomes" id="UP001225316">
    <property type="component" value="Unassembled WGS sequence"/>
</dbReference>